<reference evidence="4" key="1">
    <citation type="submission" date="2021-01" db="EMBL/GenBank/DDBJ databases">
        <authorList>
            <consortium name="Genoscope - CEA"/>
            <person name="William W."/>
        </authorList>
    </citation>
    <scope>NUCLEOTIDE SEQUENCE</scope>
</reference>
<keyword evidence="2" id="KW-0677">Repeat</keyword>
<keyword evidence="5" id="KW-1185">Reference proteome</keyword>
<dbReference type="AlphaFoldDB" id="A0A8S1NTJ4"/>
<gene>
    <name evidence="4" type="ORF">PPRIM_AZ9-3.1.T0970013</name>
</gene>
<dbReference type="PANTHER" id="PTHR46093">
    <property type="entry name" value="ACYL-COA-BINDING DOMAIN-CONTAINING PROTEIN 5"/>
    <property type="match status" value="1"/>
</dbReference>
<evidence type="ECO:0000256" key="1">
    <source>
        <dbReference type="ARBA" id="ARBA00022441"/>
    </source>
</evidence>
<dbReference type="Pfam" id="PF24681">
    <property type="entry name" value="Kelch_KLHDC2_KLHL20_DRC7"/>
    <property type="match status" value="1"/>
</dbReference>
<name>A0A8S1NTJ4_PARPR</name>
<sequence>MFNSNENVLEERLPQNYIDVKLTLWRKSSTIQDFKQYSFFNTIHIYNDRLLICYSQKTELHGVYINREKFTIEEHFVFQGEQFDYQFVHPQTYFTKNCIWFISYNRATQQQIFYADLPTKTILSIKSEYKPQFRINFSFTQIADLSFYIFGGLDEQMRLSNQLDFFQVTQCDFTPVNFKGQPPSPRHSHLAFVNSNKLIIAGGSQSTNLFERTCLQDMYSLDLKTFTWSQVKTNIPKSIAFGQQVSLNQNQLIYFAEENGQITHYLLSFTDNQWSCMRSQKEVPSYKYRACACLDIKNNQILLFGGYNFQKNTMNCNVIERLQIITKDFKEQTLLDYNGDIINISKFEKQLQQQQQNLLFQEDNKDNDQQEELTFEELLEQEKQLQQLQLDEIKQETKKSNKKNNKKKNKYKSKN</sequence>
<feature type="region of interest" description="Disordered" evidence="3">
    <location>
        <begin position="393"/>
        <end position="415"/>
    </location>
</feature>
<dbReference type="PANTHER" id="PTHR46093:SF18">
    <property type="entry name" value="FIBRONECTIN TYPE-III DOMAIN-CONTAINING PROTEIN"/>
    <property type="match status" value="1"/>
</dbReference>
<organism evidence="4 5">
    <name type="scientific">Paramecium primaurelia</name>
    <dbReference type="NCBI Taxonomy" id="5886"/>
    <lineage>
        <taxon>Eukaryota</taxon>
        <taxon>Sar</taxon>
        <taxon>Alveolata</taxon>
        <taxon>Ciliophora</taxon>
        <taxon>Intramacronucleata</taxon>
        <taxon>Oligohymenophorea</taxon>
        <taxon>Peniculida</taxon>
        <taxon>Parameciidae</taxon>
        <taxon>Paramecium</taxon>
    </lineage>
</organism>
<dbReference type="Proteomes" id="UP000688137">
    <property type="component" value="Unassembled WGS sequence"/>
</dbReference>
<evidence type="ECO:0000256" key="2">
    <source>
        <dbReference type="ARBA" id="ARBA00022737"/>
    </source>
</evidence>
<evidence type="ECO:0000313" key="4">
    <source>
        <dbReference type="EMBL" id="CAD8094749.1"/>
    </source>
</evidence>
<accession>A0A8S1NTJ4</accession>
<protein>
    <submittedName>
        <fullName evidence="4">Uncharacterized protein</fullName>
    </submittedName>
</protein>
<feature type="compositionally biased region" description="Basic residues" evidence="3">
    <location>
        <begin position="400"/>
        <end position="415"/>
    </location>
</feature>
<keyword evidence="1" id="KW-0880">Kelch repeat</keyword>
<evidence type="ECO:0000313" key="5">
    <source>
        <dbReference type="Proteomes" id="UP000688137"/>
    </source>
</evidence>
<dbReference type="EMBL" id="CAJJDM010000100">
    <property type="protein sequence ID" value="CAD8094749.1"/>
    <property type="molecule type" value="Genomic_DNA"/>
</dbReference>
<comment type="caution">
    <text evidence="4">The sequence shown here is derived from an EMBL/GenBank/DDBJ whole genome shotgun (WGS) entry which is preliminary data.</text>
</comment>
<proteinExistence type="predicted"/>
<evidence type="ECO:0000256" key="3">
    <source>
        <dbReference type="SAM" id="MobiDB-lite"/>
    </source>
</evidence>
<dbReference type="OMA" id="FNTIHIY"/>